<proteinExistence type="predicted"/>
<name>A0A848NVK9_9RALS</name>
<gene>
    <name evidence="2" type="ORF">HGR00_04835</name>
</gene>
<dbReference type="RefSeq" id="WP_169339414.1">
    <property type="nucleotide sequence ID" value="NZ_JABBZM010000003.1"/>
</dbReference>
<evidence type="ECO:0000313" key="2">
    <source>
        <dbReference type="EMBL" id="NMV37227.1"/>
    </source>
</evidence>
<feature type="compositionally biased region" description="Basic and acidic residues" evidence="1">
    <location>
        <begin position="143"/>
        <end position="155"/>
    </location>
</feature>
<dbReference type="EMBL" id="JABBZM010000003">
    <property type="protein sequence ID" value="NMV37227.1"/>
    <property type="molecule type" value="Genomic_DNA"/>
</dbReference>
<feature type="compositionally biased region" description="Basic and acidic residues" evidence="1">
    <location>
        <begin position="99"/>
        <end position="124"/>
    </location>
</feature>
<dbReference type="Proteomes" id="UP000575469">
    <property type="component" value="Unassembled WGS sequence"/>
</dbReference>
<accession>A0A848NVK9</accession>
<sequence length="335" mass="37433">MSVSGMDWFRWHNGSVTDPKFQLVARKAGASLPDVLAVWAFVLETANQSADRGSFGAIDAETLDCLFNFPDTETRTADILRAMEQRGLILEGRVVSWEKRQPKREREDNTAAERKRRQRDRDAADDGVSESVTPCHAMSHQKTPREEESREEEKTPPQTLPKNKGGSGSASPAPRTTASRLPDDWTLSKALGDWALQERPDWTAEHVRKVAEQFRDHWHAQGGANARKVDWAAAWRTWVRREPASRVAGAVASAVTAAGWSETDDGFIAKGRELGIERKDSEPFVWFTWRVARKVGDAGVIEKLLSAAERDGIAEFERAHHFFHGAPPGQMQRAA</sequence>
<feature type="region of interest" description="Disordered" evidence="1">
    <location>
        <begin position="99"/>
        <end position="184"/>
    </location>
</feature>
<comment type="caution">
    <text evidence="2">The sequence shown here is derived from an EMBL/GenBank/DDBJ whole genome shotgun (WGS) entry which is preliminary data.</text>
</comment>
<organism evidence="2 3">
    <name type="scientific">Ralstonia insidiosa</name>
    <dbReference type="NCBI Taxonomy" id="190721"/>
    <lineage>
        <taxon>Bacteria</taxon>
        <taxon>Pseudomonadati</taxon>
        <taxon>Pseudomonadota</taxon>
        <taxon>Betaproteobacteria</taxon>
        <taxon>Burkholderiales</taxon>
        <taxon>Burkholderiaceae</taxon>
        <taxon>Ralstonia</taxon>
    </lineage>
</organism>
<evidence type="ECO:0000313" key="3">
    <source>
        <dbReference type="Proteomes" id="UP000575469"/>
    </source>
</evidence>
<dbReference type="AlphaFoldDB" id="A0A848NVK9"/>
<reference evidence="2 3" key="1">
    <citation type="submission" date="2020-04" db="EMBL/GenBank/DDBJ databases">
        <title>Ralstonia insidiosa genome sequencing and assembly.</title>
        <authorList>
            <person name="Martins R.C.R."/>
            <person name="Perdigao-Neto L.V."/>
            <person name="Levin A.S.S."/>
            <person name="Costa S.F."/>
        </authorList>
    </citation>
    <scope>NUCLEOTIDE SEQUENCE [LARGE SCALE GENOMIC DNA]</scope>
    <source>
        <strain evidence="2 3">5047</strain>
    </source>
</reference>
<protein>
    <recommendedName>
        <fullName evidence="4">DnaT DNA-binding domain-containing protein</fullName>
    </recommendedName>
</protein>
<evidence type="ECO:0008006" key="4">
    <source>
        <dbReference type="Google" id="ProtNLM"/>
    </source>
</evidence>
<evidence type="ECO:0000256" key="1">
    <source>
        <dbReference type="SAM" id="MobiDB-lite"/>
    </source>
</evidence>